<feature type="domain" description="GGDEF" evidence="5">
    <location>
        <begin position="217"/>
        <end position="345"/>
    </location>
</feature>
<keyword evidence="7" id="KW-1185">Reference proteome</keyword>
<dbReference type="SUPFAM" id="SSF55073">
    <property type="entry name" value="Nucleotide cyclase"/>
    <property type="match status" value="1"/>
</dbReference>
<protein>
    <recommendedName>
        <fullName evidence="2">diguanylate cyclase</fullName>
        <ecNumber evidence="2">2.7.7.65</ecNumber>
    </recommendedName>
</protein>
<dbReference type="FunFam" id="3.30.70.270:FF:000001">
    <property type="entry name" value="Diguanylate cyclase domain protein"/>
    <property type="match status" value="1"/>
</dbReference>
<feature type="transmembrane region" description="Helical" evidence="4">
    <location>
        <begin position="148"/>
        <end position="172"/>
    </location>
</feature>
<keyword evidence="4" id="KW-0472">Membrane</keyword>
<dbReference type="AlphaFoldDB" id="X7EAK8"/>
<feature type="transmembrane region" description="Helical" evidence="4">
    <location>
        <begin position="77"/>
        <end position="95"/>
    </location>
</feature>
<dbReference type="PANTHER" id="PTHR45138:SF9">
    <property type="entry name" value="DIGUANYLATE CYCLASE DGCM-RELATED"/>
    <property type="match status" value="1"/>
</dbReference>
<evidence type="ECO:0000313" key="7">
    <source>
        <dbReference type="Proteomes" id="UP000054058"/>
    </source>
</evidence>
<feature type="transmembrane region" description="Helical" evidence="4">
    <location>
        <begin position="125"/>
        <end position="142"/>
    </location>
</feature>
<feature type="transmembrane region" description="Helical" evidence="4">
    <location>
        <begin position="20"/>
        <end position="41"/>
    </location>
</feature>
<name>X7EAK8_9GAMM</name>
<evidence type="ECO:0000256" key="2">
    <source>
        <dbReference type="ARBA" id="ARBA00012528"/>
    </source>
</evidence>
<evidence type="ECO:0000256" key="4">
    <source>
        <dbReference type="SAM" id="Phobius"/>
    </source>
</evidence>
<dbReference type="InterPro" id="IPR048435">
    <property type="entry name" value="MASE6"/>
</dbReference>
<dbReference type="EMBL" id="JAMB01000001">
    <property type="protein sequence ID" value="ETX12251.1"/>
    <property type="molecule type" value="Genomic_DNA"/>
</dbReference>
<dbReference type="CDD" id="cd01949">
    <property type="entry name" value="GGDEF"/>
    <property type="match status" value="1"/>
</dbReference>
<reference evidence="6 7" key="1">
    <citation type="submission" date="2014-01" db="EMBL/GenBank/DDBJ databases">
        <title>Marinomonas ushuaiensis DSM 15871 Genome Sequencing.</title>
        <authorList>
            <person name="Lai Q."/>
            <person name="Shao Z.S."/>
        </authorList>
    </citation>
    <scope>NUCLEOTIDE SEQUENCE [LARGE SCALE GENOMIC DNA]</scope>
    <source>
        <strain evidence="6 7">DSM 15871</strain>
    </source>
</reference>
<dbReference type="InterPro" id="IPR043128">
    <property type="entry name" value="Rev_trsase/Diguanyl_cyclase"/>
</dbReference>
<evidence type="ECO:0000256" key="3">
    <source>
        <dbReference type="ARBA" id="ARBA00034247"/>
    </source>
</evidence>
<dbReference type="Pfam" id="PF20966">
    <property type="entry name" value="MASE6"/>
    <property type="match status" value="1"/>
</dbReference>
<dbReference type="SMART" id="SM00267">
    <property type="entry name" value="GGDEF"/>
    <property type="match status" value="1"/>
</dbReference>
<dbReference type="InterPro" id="IPR000160">
    <property type="entry name" value="GGDEF_dom"/>
</dbReference>
<dbReference type="Gene3D" id="3.30.70.270">
    <property type="match status" value="1"/>
</dbReference>
<dbReference type="PANTHER" id="PTHR45138">
    <property type="entry name" value="REGULATORY COMPONENTS OF SENSORY TRANSDUCTION SYSTEM"/>
    <property type="match status" value="1"/>
</dbReference>
<sequence>MIAFLENSLGIKSTDPRFRFRIFLFSVLLMFIPAFAFFSYYNYAVAFYPPLLVLQLICLLLSLVAGYFLVVKKRPKITAAILQTVITVDTLLVIFDGGNEEFVLAFAFLTPVIGVFILGGRLGGILSVINFACVFYFCLTHMDTWEPAPFLSIDLIHFTTIYVLILVVSIFYDSSRRRSYEMMEEANHQLKELATTDALTKLRNRRYIEDQLLNSNHSQYIAMIDVDDFKVVNDTYGHSEGDKVLLELGAILKKSIGKNDIVGRWGGEEFVLIFEHYDLDLVKENLALLNENVATHNFNLERKITVSIGLSDHQACNNRDSLRKVDQALYEAKAGGKNRFCIASGLS</sequence>
<dbReference type="NCBIfam" id="TIGR00254">
    <property type="entry name" value="GGDEF"/>
    <property type="match status" value="1"/>
</dbReference>
<dbReference type="eggNOG" id="COG2199">
    <property type="taxonomic scope" value="Bacteria"/>
</dbReference>
<comment type="caution">
    <text evidence="6">The sequence shown here is derived from an EMBL/GenBank/DDBJ whole genome shotgun (WGS) entry which is preliminary data.</text>
</comment>
<dbReference type="PATRIC" id="fig|1122207.3.peg.246"/>
<evidence type="ECO:0000259" key="5">
    <source>
        <dbReference type="PROSITE" id="PS50887"/>
    </source>
</evidence>
<accession>X7EAK8</accession>
<dbReference type="STRING" id="1122207.MUS1_01190"/>
<keyword evidence="4" id="KW-1133">Transmembrane helix</keyword>
<comment type="catalytic activity">
    <reaction evidence="3">
        <text>2 GTP = 3',3'-c-di-GMP + 2 diphosphate</text>
        <dbReference type="Rhea" id="RHEA:24898"/>
        <dbReference type="ChEBI" id="CHEBI:33019"/>
        <dbReference type="ChEBI" id="CHEBI:37565"/>
        <dbReference type="ChEBI" id="CHEBI:58805"/>
        <dbReference type="EC" id="2.7.7.65"/>
    </reaction>
</comment>
<dbReference type="EC" id="2.7.7.65" evidence="2"/>
<feature type="transmembrane region" description="Helical" evidence="4">
    <location>
        <begin position="101"/>
        <end position="118"/>
    </location>
</feature>
<comment type="cofactor">
    <cofactor evidence="1">
        <name>Mg(2+)</name>
        <dbReference type="ChEBI" id="CHEBI:18420"/>
    </cofactor>
</comment>
<dbReference type="OrthoDB" id="9812260at2"/>
<dbReference type="Proteomes" id="UP000054058">
    <property type="component" value="Unassembled WGS sequence"/>
</dbReference>
<evidence type="ECO:0000256" key="1">
    <source>
        <dbReference type="ARBA" id="ARBA00001946"/>
    </source>
</evidence>
<dbReference type="PROSITE" id="PS50887">
    <property type="entry name" value="GGDEF"/>
    <property type="match status" value="1"/>
</dbReference>
<gene>
    <name evidence="6" type="ORF">MUS1_01190</name>
</gene>
<dbReference type="InterPro" id="IPR029787">
    <property type="entry name" value="Nucleotide_cyclase"/>
</dbReference>
<dbReference type="Pfam" id="PF00990">
    <property type="entry name" value="GGDEF"/>
    <property type="match status" value="1"/>
</dbReference>
<dbReference type="InterPro" id="IPR050469">
    <property type="entry name" value="Diguanylate_Cyclase"/>
</dbReference>
<keyword evidence="4" id="KW-0812">Transmembrane</keyword>
<proteinExistence type="predicted"/>
<dbReference type="RefSeq" id="WP_036157951.1">
    <property type="nucleotide sequence ID" value="NZ_JAMB01000001.1"/>
</dbReference>
<feature type="transmembrane region" description="Helical" evidence="4">
    <location>
        <begin position="47"/>
        <end position="70"/>
    </location>
</feature>
<dbReference type="GO" id="GO:0052621">
    <property type="term" value="F:diguanylate cyclase activity"/>
    <property type="evidence" value="ECO:0007669"/>
    <property type="project" value="UniProtKB-EC"/>
</dbReference>
<evidence type="ECO:0000313" key="6">
    <source>
        <dbReference type="EMBL" id="ETX12251.1"/>
    </source>
</evidence>
<organism evidence="6 7">
    <name type="scientific">Marinomonas ushuaiensis DSM 15871</name>
    <dbReference type="NCBI Taxonomy" id="1122207"/>
    <lineage>
        <taxon>Bacteria</taxon>
        <taxon>Pseudomonadati</taxon>
        <taxon>Pseudomonadota</taxon>
        <taxon>Gammaproteobacteria</taxon>
        <taxon>Oceanospirillales</taxon>
        <taxon>Oceanospirillaceae</taxon>
        <taxon>Marinomonas</taxon>
    </lineage>
</organism>